<dbReference type="Gramene" id="Os05t0390550-00">
    <property type="protein sequence ID" value="Os05t0390550-00"/>
    <property type="gene ID" value="Os05g0390550"/>
</dbReference>
<reference evidence="3 4" key="3">
    <citation type="journal article" date="2013" name="Rice">
        <title>Improvement of the Oryza sativa Nipponbare reference genome using next generation sequence and optical map data.</title>
        <authorList>
            <person name="Kawahara Y."/>
            <person name="de la Bastide M."/>
            <person name="Hamilton J.P."/>
            <person name="Kanamori H."/>
            <person name="McCombie W.R."/>
            <person name="Ouyang S."/>
            <person name="Schwartz D.C."/>
            <person name="Tanaka T."/>
            <person name="Wu J."/>
            <person name="Zhou S."/>
            <person name="Childs K.L."/>
            <person name="Davidson R.M."/>
            <person name="Lin H."/>
            <person name="Quesada-Ocampo L."/>
            <person name="Vaillancourt B."/>
            <person name="Sakai H."/>
            <person name="Lee S.S."/>
            <person name="Kim J."/>
            <person name="Numa H."/>
            <person name="Itoh T."/>
            <person name="Buell C.R."/>
            <person name="Matsumoto T."/>
        </authorList>
    </citation>
    <scope>NUCLEOTIDE SEQUENCE [LARGE SCALE GENOMIC DNA]</scope>
    <source>
        <strain evidence="4">cv. Nipponbare</strain>
    </source>
</reference>
<proteinExistence type="predicted"/>
<reference evidence="3 4" key="2">
    <citation type="journal article" date="2013" name="Plant Cell Physiol.">
        <title>Rice Annotation Project Database (RAP-DB): an integrative and interactive database for rice genomics.</title>
        <authorList>
            <person name="Sakai H."/>
            <person name="Lee S.S."/>
            <person name="Tanaka T."/>
            <person name="Numa H."/>
            <person name="Kim J."/>
            <person name="Kawahara Y."/>
            <person name="Wakimoto H."/>
            <person name="Yang C.C."/>
            <person name="Iwamoto M."/>
            <person name="Abe T."/>
            <person name="Yamada Y."/>
            <person name="Muto A."/>
            <person name="Inokuchi H."/>
            <person name="Ikemura T."/>
            <person name="Matsumoto T."/>
            <person name="Sasaki T."/>
            <person name="Itoh T."/>
        </authorList>
    </citation>
    <scope>NUCLEOTIDE SEQUENCE [LARGE SCALE GENOMIC DNA]</scope>
    <source>
        <strain evidence="4">cv. Nipponbare</strain>
    </source>
</reference>
<dbReference type="InParanoid" id="A0A0P0WLS7"/>
<reference evidence="4" key="1">
    <citation type="journal article" date="2005" name="Nature">
        <title>The map-based sequence of the rice genome.</title>
        <authorList>
            <consortium name="International rice genome sequencing project (IRGSP)"/>
            <person name="Matsumoto T."/>
            <person name="Wu J."/>
            <person name="Kanamori H."/>
            <person name="Katayose Y."/>
            <person name="Fujisawa M."/>
            <person name="Namiki N."/>
            <person name="Mizuno H."/>
            <person name="Yamamoto K."/>
            <person name="Antonio B.A."/>
            <person name="Baba T."/>
            <person name="Sakata K."/>
            <person name="Nagamura Y."/>
            <person name="Aoki H."/>
            <person name="Arikawa K."/>
            <person name="Arita K."/>
            <person name="Bito T."/>
            <person name="Chiden Y."/>
            <person name="Fujitsuka N."/>
            <person name="Fukunaka R."/>
            <person name="Hamada M."/>
            <person name="Harada C."/>
            <person name="Hayashi A."/>
            <person name="Hijishita S."/>
            <person name="Honda M."/>
            <person name="Hosokawa S."/>
            <person name="Ichikawa Y."/>
            <person name="Idonuma A."/>
            <person name="Iijima M."/>
            <person name="Ikeda M."/>
            <person name="Ikeno M."/>
            <person name="Ito K."/>
            <person name="Ito S."/>
            <person name="Ito T."/>
            <person name="Ito Y."/>
            <person name="Ito Y."/>
            <person name="Iwabuchi A."/>
            <person name="Kamiya K."/>
            <person name="Karasawa W."/>
            <person name="Kurita K."/>
            <person name="Katagiri S."/>
            <person name="Kikuta A."/>
            <person name="Kobayashi H."/>
            <person name="Kobayashi N."/>
            <person name="Machita K."/>
            <person name="Maehara T."/>
            <person name="Masukawa M."/>
            <person name="Mizubayashi T."/>
            <person name="Mukai Y."/>
            <person name="Nagasaki H."/>
            <person name="Nagata Y."/>
            <person name="Naito S."/>
            <person name="Nakashima M."/>
            <person name="Nakama Y."/>
            <person name="Nakamichi Y."/>
            <person name="Nakamura M."/>
            <person name="Meguro A."/>
            <person name="Negishi M."/>
            <person name="Ohta I."/>
            <person name="Ohta T."/>
            <person name="Okamoto M."/>
            <person name="Ono N."/>
            <person name="Saji S."/>
            <person name="Sakaguchi M."/>
            <person name="Sakai K."/>
            <person name="Shibata M."/>
            <person name="Shimokawa T."/>
            <person name="Song J."/>
            <person name="Takazaki Y."/>
            <person name="Terasawa K."/>
            <person name="Tsugane M."/>
            <person name="Tsuji K."/>
            <person name="Ueda S."/>
            <person name="Waki K."/>
            <person name="Yamagata H."/>
            <person name="Yamamoto M."/>
            <person name="Yamamoto S."/>
            <person name="Yamane H."/>
            <person name="Yoshiki S."/>
            <person name="Yoshihara R."/>
            <person name="Yukawa K."/>
            <person name="Zhong H."/>
            <person name="Yano M."/>
            <person name="Yuan Q."/>
            <person name="Ouyang S."/>
            <person name="Liu J."/>
            <person name="Jones K.M."/>
            <person name="Gansberger K."/>
            <person name="Moffat K."/>
            <person name="Hill J."/>
            <person name="Bera J."/>
            <person name="Fadrosh D."/>
            <person name="Jin S."/>
            <person name="Johri S."/>
            <person name="Kim M."/>
            <person name="Overton L."/>
            <person name="Reardon M."/>
            <person name="Tsitrin T."/>
            <person name="Vuong H."/>
            <person name="Weaver B."/>
            <person name="Ciecko A."/>
            <person name="Tallon L."/>
            <person name="Jackson J."/>
            <person name="Pai G."/>
            <person name="Aken S.V."/>
            <person name="Utterback T."/>
            <person name="Reidmuller S."/>
            <person name="Feldblyum T."/>
            <person name="Hsiao J."/>
            <person name="Zismann V."/>
            <person name="Iobst S."/>
            <person name="de Vazeille A.R."/>
            <person name="Buell C.R."/>
            <person name="Ying K."/>
            <person name="Li Y."/>
            <person name="Lu T."/>
            <person name="Huang Y."/>
            <person name="Zhao Q."/>
            <person name="Feng Q."/>
            <person name="Zhang L."/>
            <person name="Zhu J."/>
            <person name="Weng Q."/>
            <person name="Mu J."/>
            <person name="Lu Y."/>
            <person name="Fan D."/>
            <person name="Liu Y."/>
            <person name="Guan J."/>
            <person name="Zhang Y."/>
            <person name="Yu S."/>
            <person name="Liu X."/>
            <person name="Zhang Y."/>
            <person name="Hong G."/>
            <person name="Han B."/>
            <person name="Choisne N."/>
            <person name="Demange N."/>
            <person name="Orjeda G."/>
            <person name="Samain S."/>
            <person name="Cattolico L."/>
            <person name="Pelletier E."/>
            <person name="Couloux A."/>
            <person name="Segurens B."/>
            <person name="Wincker P."/>
            <person name="D'Hont A."/>
            <person name="Scarpelli C."/>
            <person name="Weissenbach J."/>
            <person name="Salanoubat M."/>
            <person name="Quetier F."/>
            <person name="Yu Y."/>
            <person name="Kim H.R."/>
            <person name="Rambo T."/>
            <person name="Currie J."/>
            <person name="Collura K."/>
            <person name="Luo M."/>
            <person name="Yang T."/>
            <person name="Ammiraju J.S.S."/>
            <person name="Engler F."/>
            <person name="Soderlund C."/>
            <person name="Wing R.A."/>
            <person name="Palmer L.E."/>
            <person name="de la Bastide M."/>
            <person name="Spiegel L."/>
            <person name="Nascimento L."/>
            <person name="Zutavern T."/>
            <person name="O'Shaughnessy A."/>
            <person name="Dike S."/>
            <person name="Dedhia N."/>
            <person name="Preston R."/>
            <person name="Balija V."/>
            <person name="McCombie W.R."/>
            <person name="Chow T."/>
            <person name="Chen H."/>
            <person name="Chung M."/>
            <person name="Chen C."/>
            <person name="Shaw J."/>
            <person name="Wu H."/>
            <person name="Hsiao K."/>
            <person name="Chao Y."/>
            <person name="Chu M."/>
            <person name="Cheng C."/>
            <person name="Hour A."/>
            <person name="Lee P."/>
            <person name="Lin S."/>
            <person name="Lin Y."/>
            <person name="Liou J."/>
            <person name="Liu S."/>
            <person name="Hsing Y."/>
            <person name="Raghuvanshi S."/>
            <person name="Mohanty A."/>
            <person name="Bharti A.K."/>
            <person name="Gaur A."/>
            <person name="Gupta V."/>
            <person name="Kumar D."/>
            <person name="Ravi V."/>
            <person name="Vij S."/>
            <person name="Kapur A."/>
            <person name="Khurana P."/>
            <person name="Khurana P."/>
            <person name="Khurana J.P."/>
            <person name="Tyagi A.K."/>
            <person name="Gaikwad K."/>
            <person name="Singh A."/>
            <person name="Dalal V."/>
            <person name="Srivastava S."/>
            <person name="Dixit A."/>
            <person name="Pal A.K."/>
            <person name="Ghazi I.A."/>
            <person name="Yadav M."/>
            <person name="Pandit A."/>
            <person name="Bhargava A."/>
            <person name="Sureshbabu K."/>
            <person name="Batra K."/>
            <person name="Sharma T.R."/>
            <person name="Mohapatra T."/>
            <person name="Singh N.K."/>
            <person name="Messing J."/>
            <person name="Nelson A.B."/>
            <person name="Fuks G."/>
            <person name="Kavchok S."/>
            <person name="Keizer G."/>
            <person name="Linton E."/>
            <person name="Llaca V."/>
            <person name="Song R."/>
            <person name="Tanyolac B."/>
            <person name="Young S."/>
            <person name="Ho-Il K."/>
            <person name="Hahn J.H."/>
            <person name="Sangsakoo G."/>
            <person name="Vanavichit A."/>
            <person name="de Mattos Luiz.A.T."/>
            <person name="Zimmer P.D."/>
            <person name="Malone G."/>
            <person name="Dellagostin O."/>
            <person name="de Oliveira A.C."/>
            <person name="Bevan M."/>
            <person name="Bancroft I."/>
            <person name="Minx P."/>
            <person name="Cordum H."/>
            <person name="Wilson R."/>
            <person name="Cheng Z."/>
            <person name="Jin W."/>
            <person name="Jiang J."/>
            <person name="Leong S.A."/>
            <person name="Iwama H."/>
            <person name="Gojobori T."/>
            <person name="Itoh T."/>
            <person name="Niimura Y."/>
            <person name="Fujii Y."/>
            <person name="Habara T."/>
            <person name="Sakai H."/>
            <person name="Sato Y."/>
            <person name="Wilson G."/>
            <person name="Kumar K."/>
            <person name="McCouch S."/>
            <person name="Juretic N."/>
            <person name="Hoen D."/>
            <person name="Wright S."/>
            <person name="Bruskiewich R."/>
            <person name="Bureau T."/>
            <person name="Miyao A."/>
            <person name="Hirochika H."/>
            <person name="Nishikawa T."/>
            <person name="Kadowaki K."/>
            <person name="Sugiura M."/>
            <person name="Burr B."/>
            <person name="Sasaki T."/>
        </authorList>
    </citation>
    <scope>NUCLEOTIDE SEQUENCE [LARGE SCALE GENOMIC DNA]</scope>
    <source>
        <strain evidence="4">cv. Nipponbare</strain>
    </source>
</reference>
<protein>
    <submittedName>
        <fullName evidence="3">Os05g0390550 protein</fullName>
    </submittedName>
</protein>
<feature type="region of interest" description="Disordered" evidence="1">
    <location>
        <begin position="46"/>
        <end position="66"/>
    </location>
</feature>
<gene>
    <name evidence="3" type="ordered locus">Os05g0390550</name>
    <name evidence="3" type="ORF">OSNPB_050390550</name>
</gene>
<evidence type="ECO:0000313" key="4">
    <source>
        <dbReference type="Proteomes" id="UP000059680"/>
    </source>
</evidence>
<dbReference type="EMBL" id="AP014961">
    <property type="protein sequence ID" value="BAS93845.1"/>
    <property type="molecule type" value="Genomic_DNA"/>
</dbReference>
<dbReference type="Proteomes" id="UP000059680">
    <property type="component" value="Chromosome 5"/>
</dbReference>
<accession>A0A0P0WLS7</accession>
<evidence type="ECO:0000256" key="1">
    <source>
        <dbReference type="SAM" id="MobiDB-lite"/>
    </source>
</evidence>
<dbReference type="PaxDb" id="39947-A0A0P0WLS7"/>
<evidence type="ECO:0000256" key="2">
    <source>
        <dbReference type="SAM" id="SignalP"/>
    </source>
</evidence>
<organism evidence="3 4">
    <name type="scientific">Oryza sativa subsp. japonica</name>
    <name type="common">Rice</name>
    <dbReference type="NCBI Taxonomy" id="39947"/>
    <lineage>
        <taxon>Eukaryota</taxon>
        <taxon>Viridiplantae</taxon>
        <taxon>Streptophyta</taxon>
        <taxon>Embryophyta</taxon>
        <taxon>Tracheophyta</taxon>
        <taxon>Spermatophyta</taxon>
        <taxon>Magnoliopsida</taxon>
        <taxon>Liliopsida</taxon>
        <taxon>Poales</taxon>
        <taxon>Poaceae</taxon>
        <taxon>BOP clade</taxon>
        <taxon>Oryzoideae</taxon>
        <taxon>Oryzeae</taxon>
        <taxon>Oryzinae</taxon>
        <taxon>Oryza</taxon>
        <taxon>Oryza sativa</taxon>
    </lineage>
</organism>
<dbReference type="AlphaFoldDB" id="A0A0P0WLS7"/>
<keyword evidence="2" id="KW-0732">Signal</keyword>
<keyword evidence="4" id="KW-1185">Reference proteome</keyword>
<name>A0A0P0WLS7_ORYSJ</name>
<sequence>MVTAPPIVLLQCAMAPSMALWSSSIDDAVDSDTGPTLMPPDIAAAAAAGTSGKPTPPAPPKVSRPEWLGEERIEDGQLAAHRFWRGNRRFPEKELECAYLPPPPTSAATAAAAAGAAAAWSSSPRFLRIEKLNGFFNPCCCCCCSGWPLLLL</sequence>
<evidence type="ECO:0000313" key="3">
    <source>
        <dbReference type="EMBL" id="BAS93845.1"/>
    </source>
</evidence>
<feature type="chain" id="PRO_5006056789" evidence="2">
    <location>
        <begin position="20"/>
        <end position="152"/>
    </location>
</feature>
<feature type="signal peptide" evidence="2">
    <location>
        <begin position="1"/>
        <end position="19"/>
    </location>
</feature>